<protein>
    <submittedName>
        <fullName evidence="2">cDNA FLJ44904 fis, clone BRAMY3005656</fullName>
    </submittedName>
</protein>
<dbReference type="RefSeq" id="XP_047302627.1">
    <property type="nucleotide sequence ID" value="XM_047446671.1"/>
</dbReference>
<reference evidence="2" key="1">
    <citation type="submission" date="2003-07" db="EMBL/GenBank/DDBJ databases">
        <title>NEDO human cDNA sequencing project.</title>
        <authorList>
            <person name="Oshima A."/>
            <person name="Takahashi-Fujii A."/>
            <person name="Tanase T."/>
            <person name="Imose N."/>
            <person name="Takeuchi K."/>
            <person name="Arita M."/>
            <person name="Musashino K."/>
            <person name="Yuuki H."/>
            <person name="Hara H."/>
            <person name="Sugiyama T."/>
            <person name="Irie R."/>
            <person name="Otsuki T."/>
            <person name="Sato H."/>
            <person name="Wakamatsu A."/>
            <person name="Ishii S."/>
            <person name="Yamamoto J."/>
            <person name="Isono Y."/>
            <person name="Kawai-Hio Y."/>
            <person name="Saito K."/>
            <person name="Nishikawa T."/>
            <person name="Kimura K."/>
            <person name="Yamashita H."/>
            <person name="Matsuo K."/>
            <person name="Nakamura Y."/>
            <person name="Sekine M."/>
            <person name="Kikuchi H."/>
            <person name="Kanda K."/>
            <person name="Wagatsuma M."/>
            <person name="Murakawa K."/>
            <person name="Kanehori K."/>
            <person name="Sugiyama A."/>
            <person name="Kawakami B."/>
            <person name="Suzuki Y."/>
            <person name="Sugano S."/>
            <person name="Nagahari K."/>
            <person name="Masuho Y."/>
            <person name="Nagai K."/>
            <person name="Isogai T."/>
        </authorList>
    </citation>
    <scope>NUCLEOTIDE SEQUENCE</scope>
    <source>
        <tissue evidence="2">Amygdala</tissue>
    </source>
</reference>
<dbReference type="EMBL" id="AK126852">
    <property type="protein sequence ID" value="BAC86722.1"/>
    <property type="molecule type" value="mRNA"/>
</dbReference>
<dbReference type="BioGRID-ORCS" id="105369246">
    <property type="hits" value="0 hits in 1 CRISPR screen"/>
</dbReference>
<proteinExistence type="evidence at transcript level"/>
<sequence length="237" mass="23900">MPVHPAWLGSACLPHASHGPAPQSSVGGLLVSVKSPPGDVHAARACAPGRHSGEGPPQGNLSPSCPAEAGHGCASTGRQVGVSGAGSSPSGPAPCVKCSAWVGTCFPLSLLQAAGGPAGSPNGFCPEPWAPDHAPTLHGLNKSLCQGPRSGGAQRKPRAHTGEGVSVLGLTQPRLSSSLRISWHLLACVATQVGCACRLTEKTLGEDYVSAFLPSTGPSWAHCDQTMCKSTRESGRS</sequence>
<name>Q6ZT72_HUMAN</name>
<feature type="region of interest" description="Disordered" evidence="1">
    <location>
        <begin position="45"/>
        <end position="68"/>
    </location>
</feature>
<evidence type="ECO:0000256" key="1">
    <source>
        <dbReference type="SAM" id="MobiDB-lite"/>
    </source>
</evidence>
<dbReference type="GeneID" id="124903754"/>
<dbReference type="AlphaFoldDB" id="Q6ZT72"/>
<evidence type="ECO:0000313" key="2">
    <source>
        <dbReference type="EMBL" id="BAC86722.1"/>
    </source>
</evidence>
<feature type="region of interest" description="Disordered" evidence="1">
    <location>
        <begin position="136"/>
        <end position="161"/>
    </location>
</feature>
<organism evidence="2">
    <name type="scientific">Homo sapiens</name>
    <name type="common">Human</name>
    <dbReference type="NCBI Taxonomy" id="9606"/>
    <lineage>
        <taxon>Eukaryota</taxon>
        <taxon>Metazoa</taxon>
        <taxon>Chordata</taxon>
        <taxon>Craniata</taxon>
        <taxon>Vertebrata</taxon>
        <taxon>Euteleostomi</taxon>
        <taxon>Mammalia</taxon>
        <taxon>Eutheria</taxon>
        <taxon>Euarchontoglires</taxon>
        <taxon>Primates</taxon>
        <taxon>Haplorrhini</taxon>
        <taxon>Catarrhini</taxon>
        <taxon>Hominidae</taxon>
        <taxon>Homo</taxon>
    </lineage>
</organism>
<accession>Q6ZT72</accession>